<feature type="transmembrane region" description="Helical" evidence="12">
    <location>
        <begin position="144"/>
        <end position="162"/>
    </location>
</feature>
<dbReference type="InterPro" id="IPR006135">
    <property type="entry name" value="T3SS_substrate_exporter"/>
</dbReference>
<evidence type="ECO:0000256" key="3">
    <source>
        <dbReference type="ARBA" id="ARBA00021622"/>
    </source>
</evidence>
<comment type="caution">
    <text evidence="14">The sequence shown here is derived from an EMBL/GenBank/DDBJ whole genome shotgun (WGS) entry which is preliminary data.</text>
</comment>
<gene>
    <name evidence="12 14" type="primary">flhB</name>
    <name evidence="14" type="ORF">CLOHYLEM_06054</name>
</gene>
<evidence type="ECO:0000256" key="5">
    <source>
        <dbReference type="ARBA" id="ARBA00022475"/>
    </source>
</evidence>
<evidence type="ECO:0000256" key="10">
    <source>
        <dbReference type="ARBA" id="ARBA00023136"/>
    </source>
</evidence>
<dbReference type="NCBIfam" id="TIGR00328">
    <property type="entry name" value="flhB"/>
    <property type="match status" value="1"/>
</dbReference>
<evidence type="ECO:0000256" key="12">
    <source>
        <dbReference type="RuleBase" id="RU364091"/>
    </source>
</evidence>
<evidence type="ECO:0000313" key="14">
    <source>
        <dbReference type="EMBL" id="EEG74048.1"/>
    </source>
</evidence>
<evidence type="ECO:0000256" key="8">
    <source>
        <dbReference type="ARBA" id="ARBA00022927"/>
    </source>
</evidence>
<name>C0C1N4_9FIRM</name>
<evidence type="ECO:0000256" key="6">
    <source>
        <dbReference type="ARBA" id="ARBA00022692"/>
    </source>
</evidence>
<keyword evidence="14" id="KW-0969">Cilium</keyword>
<evidence type="ECO:0000256" key="13">
    <source>
        <dbReference type="SAM" id="MobiDB-lite"/>
    </source>
</evidence>
<evidence type="ECO:0000256" key="7">
    <source>
        <dbReference type="ARBA" id="ARBA00022795"/>
    </source>
</evidence>
<reference evidence="14" key="2">
    <citation type="submission" date="2013-06" db="EMBL/GenBank/DDBJ databases">
        <title>Draft genome sequence of Clostridium hylemonae (DSM 15053).</title>
        <authorList>
            <person name="Sudarsanam P."/>
            <person name="Ley R."/>
            <person name="Guruge J."/>
            <person name="Turnbaugh P.J."/>
            <person name="Mahowald M."/>
            <person name="Liep D."/>
            <person name="Gordon J."/>
        </authorList>
    </citation>
    <scope>NUCLEOTIDE SEQUENCE</scope>
    <source>
        <strain evidence="14">DSM 15053</strain>
    </source>
</reference>
<keyword evidence="14" id="KW-0282">Flagellum</keyword>
<organism evidence="14 15">
    <name type="scientific">[Clostridium] hylemonae DSM 15053</name>
    <dbReference type="NCBI Taxonomy" id="553973"/>
    <lineage>
        <taxon>Bacteria</taxon>
        <taxon>Bacillati</taxon>
        <taxon>Bacillota</taxon>
        <taxon>Clostridia</taxon>
        <taxon>Lachnospirales</taxon>
        <taxon>Lachnospiraceae</taxon>
    </lineage>
</organism>
<dbReference type="Gene3D" id="3.40.1690.10">
    <property type="entry name" value="secretion proteins EscU"/>
    <property type="match status" value="1"/>
</dbReference>
<keyword evidence="9 12" id="KW-1133">Transmembrane helix</keyword>
<dbReference type="MEROPS" id="N06.A01"/>
<dbReference type="FunFam" id="3.40.1690.10:FF:000001">
    <property type="entry name" value="Flagellar biosynthetic protein FlhB"/>
    <property type="match status" value="1"/>
</dbReference>
<feature type="transmembrane region" description="Helical" evidence="12">
    <location>
        <begin position="91"/>
        <end position="114"/>
    </location>
</feature>
<dbReference type="HOGENOM" id="CLU_041013_1_2_9"/>
<dbReference type="InterPro" id="IPR006136">
    <property type="entry name" value="FlhB"/>
</dbReference>
<keyword evidence="8 12" id="KW-0653">Protein transport</keyword>
<feature type="region of interest" description="Disordered" evidence="13">
    <location>
        <begin position="1"/>
        <end position="20"/>
    </location>
</feature>
<comment type="similarity">
    <text evidence="2 12">Belongs to the type III secretion exporter family.</text>
</comment>
<dbReference type="AlphaFoldDB" id="C0C1N4"/>
<keyword evidence="7 12" id="KW-1005">Bacterial flagellum biogenesis</keyword>
<evidence type="ECO:0000256" key="1">
    <source>
        <dbReference type="ARBA" id="ARBA00004651"/>
    </source>
</evidence>
<dbReference type="GO" id="GO:0005886">
    <property type="term" value="C:plasma membrane"/>
    <property type="evidence" value="ECO:0007669"/>
    <property type="project" value="UniProtKB-SubCell"/>
</dbReference>
<keyword evidence="5 12" id="KW-1003">Cell membrane</keyword>
<evidence type="ECO:0000313" key="15">
    <source>
        <dbReference type="Proteomes" id="UP000004893"/>
    </source>
</evidence>
<feature type="compositionally biased region" description="Basic and acidic residues" evidence="13">
    <location>
        <begin position="1"/>
        <end position="11"/>
    </location>
</feature>
<keyword evidence="4 12" id="KW-0813">Transport</keyword>
<comment type="function">
    <text evidence="12">Required for formation of the rod structure in the basal body of the flagellar apparatus. Together with FliI and FliH, may constitute the export apparatus of flagellin.</text>
</comment>
<sequence>MAADSKTEKATPKKRRDERKEGNIFQSSDVVNVVFVFLSFYILKLIFPGIYETSGNFMKRFISLAGSITDLSGQSVGKYGMEFLSAAARTVLPFACICMVTGIVMHGIQTRFLFTSKNFRPKLNRISPLQGIKRIFALKNAIELVKNLLKVIVLVAIIYTLLKQDAVNVIRTMDMSISASAAYTFDMIISMILRVSMVFAVIAFLDYLFQWWDYERKIKMSKQEVKEEFKQTEGNPEIKGRIRDIQKQRARSRMMQAVPNADVIIRNPTHFAVALSYDTEKNNAPVVVAKGVDELALRIVRTGEENHVAVIEDRPLARSLYAETELNREIPSEYYGAVAEILVYVYKLNKKMR</sequence>
<dbReference type="SUPFAM" id="SSF160544">
    <property type="entry name" value="EscU C-terminal domain-like"/>
    <property type="match status" value="1"/>
</dbReference>
<dbReference type="STRING" id="553973.CLOHYLEM_06054"/>
<keyword evidence="6 12" id="KW-0812">Transmembrane</keyword>
<reference evidence="14" key="1">
    <citation type="submission" date="2009-02" db="EMBL/GenBank/DDBJ databases">
        <authorList>
            <person name="Fulton L."/>
            <person name="Clifton S."/>
            <person name="Fulton B."/>
            <person name="Xu J."/>
            <person name="Minx P."/>
            <person name="Pepin K.H."/>
            <person name="Johnson M."/>
            <person name="Bhonagiri V."/>
            <person name="Nash W.E."/>
            <person name="Mardis E.R."/>
            <person name="Wilson R.K."/>
        </authorList>
    </citation>
    <scope>NUCLEOTIDE SEQUENCE [LARGE SCALE GENOMIC DNA]</scope>
    <source>
        <strain evidence="14">DSM 15053</strain>
    </source>
</reference>
<dbReference type="OrthoDB" id="9807950at2"/>
<dbReference type="Pfam" id="PF01312">
    <property type="entry name" value="Bac_export_2"/>
    <property type="match status" value="1"/>
</dbReference>
<dbReference type="RefSeq" id="WP_006443401.1">
    <property type="nucleotide sequence ID" value="NZ_CP036524.1"/>
</dbReference>
<proteinExistence type="inferred from homology"/>
<dbReference type="eggNOG" id="COG1377">
    <property type="taxonomic scope" value="Bacteria"/>
</dbReference>
<keyword evidence="10 12" id="KW-0472">Membrane</keyword>
<feature type="transmembrane region" description="Helical" evidence="12">
    <location>
        <begin position="30"/>
        <end position="51"/>
    </location>
</feature>
<evidence type="ECO:0000256" key="2">
    <source>
        <dbReference type="ARBA" id="ARBA00010690"/>
    </source>
</evidence>
<dbReference type="GO" id="GO:0044780">
    <property type="term" value="P:bacterial-type flagellum assembly"/>
    <property type="evidence" value="ECO:0007669"/>
    <property type="project" value="InterPro"/>
</dbReference>
<dbReference type="InterPro" id="IPR029025">
    <property type="entry name" value="T3SS_substrate_exporter_C"/>
</dbReference>
<keyword evidence="15" id="KW-1185">Reference proteome</keyword>
<dbReference type="Proteomes" id="UP000004893">
    <property type="component" value="Unassembled WGS sequence"/>
</dbReference>
<dbReference type="GO" id="GO:0009306">
    <property type="term" value="P:protein secretion"/>
    <property type="evidence" value="ECO:0007669"/>
    <property type="project" value="InterPro"/>
</dbReference>
<dbReference type="EMBL" id="ABYI02000022">
    <property type="protein sequence ID" value="EEG74048.1"/>
    <property type="molecule type" value="Genomic_DNA"/>
</dbReference>
<evidence type="ECO:0000256" key="9">
    <source>
        <dbReference type="ARBA" id="ARBA00022989"/>
    </source>
</evidence>
<dbReference type="Gene3D" id="6.10.250.2080">
    <property type="match status" value="1"/>
</dbReference>
<keyword evidence="14" id="KW-0966">Cell projection</keyword>
<keyword evidence="11 12" id="KW-1006">Bacterial flagellum protein export</keyword>
<evidence type="ECO:0000256" key="4">
    <source>
        <dbReference type="ARBA" id="ARBA00022448"/>
    </source>
</evidence>
<dbReference type="PANTHER" id="PTHR30531:SF12">
    <property type="entry name" value="FLAGELLAR BIOSYNTHETIC PROTEIN FLHB"/>
    <property type="match status" value="1"/>
</dbReference>
<accession>C0C1N4</accession>
<comment type="subcellular location">
    <subcellularLocation>
        <location evidence="1">Cell membrane</location>
        <topology evidence="1">Multi-pass membrane protein</topology>
    </subcellularLocation>
</comment>
<protein>
    <recommendedName>
        <fullName evidence="3 12">Flagellar biosynthetic protein FlhB</fullName>
    </recommendedName>
</protein>
<dbReference type="PANTHER" id="PTHR30531">
    <property type="entry name" value="FLAGELLAR BIOSYNTHETIC PROTEIN FLHB"/>
    <property type="match status" value="1"/>
</dbReference>
<feature type="transmembrane region" description="Helical" evidence="12">
    <location>
        <begin position="182"/>
        <end position="209"/>
    </location>
</feature>
<dbReference type="PRINTS" id="PR00950">
    <property type="entry name" value="TYPE3IMSPROT"/>
</dbReference>
<evidence type="ECO:0000256" key="11">
    <source>
        <dbReference type="ARBA" id="ARBA00023225"/>
    </source>
</evidence>